<dbReference type="KEGG" id="slp:Slip_1832"/>
<dbReference type="HOGENOM" id="CLU_3189989_0_0_9"/>
<proteinExistence type="predicted"/>
<protein>
    <submittedName>
        <fullName evidence="1">Uncharacterized protein</fullName>
    </submittedName>
</protein>
<reference evidence="1 2" key="2">
    <citation type="journal article" date="2010" name="Stand. Genomic Sci.">
        <title>Complete genome sequence of Syntrophothermus lipocalidus type strain (TGB-C1).</title>
        <authorList>
            <person name="Djao O.D."/>
            <person name="Zhang X."/>
            <person name="Lucas S."/>
            <person name="Lapidus A."/>
            <person name="Del Rio T.G."/>
            <person name="Nolan M."/>
            <person name="Tice H."/>
            <person name="Cheng J.F."/>
            <person name="Han C."/>
            <person name="Tapia R."/>
            <person name="Goodwin L."/>
            <person name="Pitluck S."/>
            <person name="Liolios K."/>
            <person name="Ivanova N."/>
            <person name="Mavromatis K."/>
            <person name="Mikhailova N."/>
            <person name="Ovchinnikova G."/>
            <person name="Pati A."/>
            <person name="Brambilla E."/>
            <person name="Chen A."/>
            <person name="Palaniappan K."/>
            <person name="Land M."/>
            <person name="Hauser L."/>
            <person name="Chang Y.J."/>
            <person name="Jeffries C.D."/>
            <person name="Rohde M."/>
            <person name="Sikorski J."/>
            <person name="Spring S."/>
            <person name="Goker M."/>
            <person name="Detter J.C."/>
            <person name="Woyke T."/>
            <person name="Bristow J."/>
            <person name="Eisen J.A."/>
            <person name="Markowitz V."/>
            <person name="Hugenholtz P."/>
            <person name="Kyrpides N.C."/>
            <person name="Klenk H.P."/>
        </authorList>
    </citation>
    <scope>NUCLEOTIDE SEQUENCE [LARGE SCALE GENOMIC DNA]</scope>
    <source>
        <strain evidence="2">DSM 12680 / TGB-C1</strain>
    </source>
</reference>
<reference evidence="2" key="1">
    <citation type="journal article" date="2010" name="Stand. Genomic Sci.">
        <title>Complete genome sequence of Syntrophothermus lipocalidus type strain (TGB-C1T).</title>
        <authorList>
            <consortium name="US DOE Joint Genome Institute (JGI-PGF)"/>
            <person name="Djao O."/>
            <person name="Zhang X."/>
            <person name="Lucas S."/>
            <person name="Lapidus A."/>
            <person name="Glavina Del Rio T."/>
            <person name="Nolan M."/>
            <person name="Tice H."/>
            <person name="Cheng J."/>
            <person name="Han C."/>
            <person name="Tapia R."/>
            <person name="Goodwin L."/>
            <person name="Pitluck S."/>
            <person name="Liolios K."/>
            <person name="Ivanova N."/>
            <person name="Mavromatis K."/>
            <person name="Mikhailova N."/>
            <person name="Ovchinnikova G."/>
            <person name="Pati A."/>
            <person name="Brambilla E."/>
            <person name="Chen A."/>
            <person name="Palaniappan K."/>
            <person name="Land M."/>
            <person name="Hauser L."/>
            <person name="Chang Y."/>
            <person name="Jeffries C."/>
            <person name="Rohde M."/>
            <person name="Sikorski J."/>
            <person name="Spring S."/>
            <person name="Goker M."/>
            <person name="Detter J."/>
            <person name="Woyke T."/>
            <person name="Bristow J."/>
            <person name="Eisen J."/>
            <person name="Markowitz V."/>
            <person name="Hugenholtz P."/>
            <person name="Kyrpides N."/>
            <person name="Klenk H."/>
        </authorList>
    </citation>
    <scope>NUCLEOTIDE SEQUENCE [LARGE SCALE GENOMIC DNA]</scope>
    <source>
        <strain evidence="2">DSM 12680 / TGB-C1</strain>
    </source>
</reference>
<dbReference type="Proteomes" id="UP000000378">
    <property type="component" value="Chromosome"/>
</dbReference>
<sequence>MKTCLNCLHRHGLNMSKCIPCWTRQDFSNWQFGGRTDQERTSNDNE</sequence>
<dbReference type="EMBL" id="CP002048">
    <property type="protein sequence ID" value="ADI02587.1"/>
    <property type="molecule type" value="Genomic_DNA"/>
</dbReference>
<name>D7CPF2_SYNLT</name>
<keyword evidence="2" id="KW-1185">Reference proteome</keyword>
<organism evidence="1 2">
    <name type="scientific">Syntrophothermus lipocalidus (strain DSM 12680 / TGB-C1)</name>
    <dbReference type="NCBI Taxonomy" id="643648"/>
    <lineage>
        <taxon>Bacteria</taxon>
        <taxon>Bacillati</taxon>
        <taxon>Bacillota</taxon>
        <taxon>Clostridia</taxon>
        <taxon>Eubacteriales</taxon>
        <taxon>Syntrophomonadaceae</taxon>
        <taxon>Syntrophothermus</taxon>
    </lineage>
</organism>
<dbReference type="STRING" id="643648.Slip_1832"/>
<gene>
    <name evidence="1" type="ordered locus">Slip_1832</name>
</gene>
<accession>D7CPF2</accession>
<dbReference type="AlphaFoldDB" id="D7CPF2"/>
<evidence type="ECO:0000313" key="2">
    <source>
        <dbReference type="Proteomes" id="UP000000378"/>
    </source>
</evidence>
<evidence type="ECO:0000313" key="1">
    <source>
        <dbReference type="EMBL" id="ADI02587.1"/>
    </source>
</evidence>